<dbReference type="EMBL" id="KQ419872">
    <property type="protein sequence ID" value="KOF82139.1"/>
    <property type="molecule type" value="Genomic_DNA"/>
</dbReference>
<feature type="compositionally biased region" description="Basic residues" evidence="5">
    <location>
        <begin position="116"/>
        <end position="150"/>
    </location>
</feature>
<feature type="region of interest" description="Disordered" evidence="5">
    <location>
        <begin position="115"/>
        <end position="150"/>
    </location>
</feature>
<evidence type="ECO:0000256" key="3">
    <source>
        <dbReference type="PIRSR" id="PIRSR637359-1"/>
    </source>
</evidence>
<name>A0A0L8GZ93_OCTBM</name>
<evidence type="ECO:0000259" key="6">
    <source>
        <dbReference type="Pfam" id="PF00685"/>
    </source>
</evidence>
<dbReference type="InterPro" id="IPR027417">
    <property type="entry name" value="P-loop_NTPase"/>
</dbReference>
<accession>A0A0L8GZ93</accession>
<dbReference type="AlphaFoldDB" id="A0A0L8GZ93"/>
<dbReference type="InterPro" id="IPR000863">
    <property type="entry name" value="Sulfotransferase_dom"/>
</dbReference>
<feature type="domain" description="Sulfotransferase" evidence="6">
    <location>
        <begin position="450"/>
        <end position="496"/>
    </location>
</feature>
<feature type="active site" description="For sulfotransferase activity" evidence="3">
    <location>
        <position position="459"/>
    </location>
</feature>
<evidence type="ECO:0000256" key="4">
    <source>
        <dbReference type="PIRSR" id="PIRSR637359-2"/>
    </source>
</evidence>
<sequence length="497" mass="56537">MDGYKYNTNNDRRNGKQDIFRDLFGHPGTFYIRRGEQSRVPSTNTRQVPGAQITSTTTTVNSSTLNYGSNSDVNYTANYHKASPLRTDTTPISLQHTDVTPVSKLSTIISIFNERKHGKKKRYKHHQHKHHHRRRRRRGRRQVSKRKPRRLYGSSLDYWVNAADRRHRIHNTTSNVNNKTRIGRLKIRNQLGFNGTLKSSDIYHRNYDTSNNETFNALWSQVNSTRYTVTSNLISNRSEQLHEQKQQEHQQPQLQFQQNNSIIGNTRHTSEVLPAGGESKWLIHTLNAVESDKNVNNYNTDLRNDRINDFTKVDMLPNYLSPKVDTHSESIFSVSRFNSSSLYPSRAPSLLSLIFPRTATLKQYSAPPSFLQLSNQSNSPTSLLSSLSSSSASLLASSLSSSPSSSSSSSSFFPLYPGHHISVVPESDATDLGGDHPQKVLIPHTSRKMPQALIIGVKKGGTRAVLEFLRLHPDVRAPGPEPHFFDRHYHNGLEWYR</sequence>
<gene>
    <name evidence="7" type="ORF">OCBIM_22025642mg</name>
</gene>
<organism evidence="7">
    <name type="scientific">Octopus bimaculoides</name>
    <name type="common">California two-spotted octopus</name>
    <dbReference type="NCBI Taxonomy" id="37653"/>
    <lineage>
        <taxon>Eukaryota</taxon>
        <taxon>Metazoa</taxon>
        <taxon>Spiralia</taxon>
        <taxon>Lophotrochozoa</taxon>
        <taxon>Mollusca</taxon>
        <taxon>Cephalopoda</taxon>
        <taxon>Coleoidea</taxon>
        <taxon>Octopodiformes</taxon>
        <taxon>Octopoda</taxon>
        <taxon>Incirrata</taxon>
        <taxon>Octopodidae</taxon>
        <taxon>Octopus</taxon>
    </lineage>
</organism>
<dbReference type="Gene3D" id="3.40.50.300">
    <property type="entry name" value="P-loop containing nucleotide triphosphate hydrolases"/>
    <property type="match status" value="1"/>
</dbReference>
<dbReference type="SUPFAM" id="SSF52540">
    <property type="entry name" value="P-loop containing nucleoside triphosphate hydrolases"/>
    <property type="match status" value="1"/>
</dbReference>
<proteinExistence type="predicted"/>
<protein>
    <recommendedName>
        <fullName evidence="6">Sulfotransferase domain-containing protein</fullName>
    </recommendedName>
</protein>
<evidence type="ECO:0000313" key="7">
    <source>
        <dbReference type="EMBL" id="KOF82139.1"/>
    </source>
</evidence>
<evidence type="ECO:0000256" key="5">
    <source>
        <dbReference type="SAM" id="MobiDB-lite"/>
    </source>
</evidence>
<evidence type="ECO:0000256" key="1">
    <source>
        <dbReference type="ARBA" id="ARBA00022679"/>
    </source>
</evidence>
<dbReference type="GO" id="GO:0008467">
    <property type="term" value="F:[heparan sulfate]-glucosamine 3-sulfotransferase activity"/>
    <property type="evidence" value="ECO:0007669"/>
    <property type="project" value="TreeGrafter"/>
</dbReference>
<dbReference type="InterPro" id="IPR037359">
    <property type="entry name" value="NST/OST"/>
</dbReference>
<dbReference type="OrthoDB" id="202318at2759"/>
<dbReference type="PANTHER" id="PTHR10605:SF72">
    <property type="entry name" value="HEPARAN SULFATE 3-O SULFOTRANSFERASE-B, ISOFORM A"/>
    <property type="match status" value="1"/>
</dbReference>
<dbReference type="PANTHER" id="PTHR10605">
    <property type="entry name" value="HEPARAN SULFATE SULFOTRANSFERASE"/>
    <property type="match status" value="1"/>
</dbReference>
<feature type="binding site" evidence="4">
    <location>
        <begin position="459"/>
        <end position="463"/>
    </location>
    <ligand>
        <name>3'-phosphoadenylyl sulfate</name>
        <dbReference type="ChEBI" id="CHEBI:58339"/>
    </ligand>
</feature>
<evidence type="ECO:0000256" key="2">
    <source>
        <dbReference type="ARBA" id="ARBA00023180"/>
    </source>
</evidence>
<dbReference type="Pfam" id="PF00685">
    <property type="entry name" value="Sulfotransfer_1"/>
    <property type="match status" value="1"/>
</dbReference>
<reference evidence="7" key="1">
    <citation type="submission" date="2015-07" db="EMBL/GenBank/DDBJ databases">
        <title>MeaNS - Measles Nucleotide Surveillance Program.</title>
        <authorList>
            <person name="Tran T."/>
            <person name="Druce J."/>
        </authorList>
    </citation>
    <scope>NUCLEOTIDE SEQUENCE</scope>
    <source>
        <strain evidence="7">UCB-OBI-ISO-001</strain>
        <tissue evidence="7">Gonad</tissue>
    </source>
</reference>
<keyword evidence="1" id="KW-0808">Transferase</keyword>
<keyword evidence="2" id="KW-0325">Glycoprotein</keyword>